<reference evidence="2 3" key="1">
    <citation type="submission" date="2013-07" db="EMBL/GenBank/DDBJ databases">
        <title>Sulfurimonas hongkongensis AST-10 Genome Sequencing.</title>
        <authorList>
            <person name="Cai L."/>
            <person name="Zhang T."/>
        </authorList>
    </citation>
    <scope>NUCLEOTIDE SEQUENCE [LARGE SCALE GENOMIC DNA]</scope>
    <source>
        <strain evidence="2 3">AST-10</strain>
    </source>
</reference>
<dbReference type="PATRIC" id="fig|1172190.3.peg.1675"/>
<dbReference type="Proteomes" id="UP000015520">
    <property type="component" value="Unassembled WGS sequence"/>
</dbReference>
<dbReference type="OrthoDB" id="5406017at2"/>
<dbReference type="InterPro" id="IPR021871">
    <property type="entry name" value="DUF3482"/>
</dbReference>
<dbReference type="GO" id="GO:0005525">
    <property type="term" value="F:GTP binding"/>
    <property type="evidence" value="ECO:0007669"/>
    <property type="project" value="InterPro"/>
</dbReference>
<evidence type="ECO:0000313" key="3">
    <source>
        <dbReference type="Proteomes" id="UP000015520"/>
    </source>
</evidence>
<comment type="caution">
    <text evidence="2">The sequence shown here is derived from an EMBL/GenBank/DDBJ whole genome shotgun (WGS) entry which is preliminary data.</text>
</comment>
<dbReference type="EMBL" id="AUPZ01000011">
    <property type="protein sequence ID" value="EQB38768.1"/>
    <property type="molecule type" value="Genomic_DNA"/>
</dbReference>
<dbReference type="Pfam" id="PF01926">
    <property type="entry name" value="MMR_HSR1"/>
    <property type="match status" value="1"/>
</dbReference>
<sequence>MRESYPSFVLVGHPNKGKSSIVSTLAYDDSVEISPTPGETKKTKYHPLKVGDEILYKIYDTPGFENAKRAMHWLEKNETISKEHPKTLKKFVEENKNNSDFKEEIELLSPIVDGGAIIYVVDGSLPYKEEYEAEMKILSWSGNPSMALINRIGSEDYVDDWKNALNQHFKIIREFNPMSASLREKLKLLDAFSAMNQDWESSIDYAKEALVHKNDIMFYNTAKAIESNVRKSISHTVTSSLIKNEISDKDRLNYEEQYKKDLVKFEKKSQKKVQELWSHNRLDSSMDEIKFSDELFCGDFSKDGLTKKSFIMVSTVASASLAGATGFAFSAPSSVLDLGVTTFLSTTLSTAGGAAVGFTTSTIGYNKFINSSTVGKLFSKKRFKVGPMQNHNFIFILSARAIFHARALSTRSHAKRDNLHLKNDENSAENLFTKDEKKDLAKISVNFSKNKNTQESSEKYIEIILSKITLT</sequence>
<dbReference type="RefSeq" id="WP_021287990.1">
    <property type="nucleotide sequence ID" value="NZ_AUPZ01000011.1"/>
</dbReference>
<gene>
    <name evidence="2" type="ORF">M947_08700</name>
</gene>
<dbReference type="AlphaFoldDB" id="T0KYZ3"/>
<dbReference type="InterPro" id="IPR027417">
    <property type="entry name" value="P-loop_NTPase"/>
</dbReference>
<feature type="domain" description="G" evidence="1">
    <location>
        <begin position="8"/>
        <end position="88"/>
    </location>
</feature>
<name>T0KYZ3_9BACT</name>
<evidence type="ECO:0000259" key="1">
    <source>
        <dbReference type="Pfam" id="PF01926"/>
    </source>
</evidence>
<dbReference type="SUPFAM" id="SSF52540">
    <property type="entry name" value="P-loop containing nucleoside triphosphate hydrolases"/>
    <property type="match status" value="1"/>
</dbReference>
<dbReference type="InterPro" id="IPR006073">
    <property type="entry name" value="GTP-bd"/>
</dbReference>
<accession>T0KYZ3</accession>
<organism evidence="2 3">
    <name type="scientific">Sulfurimonas hongkongensis</name>
    <dbReference type="NCBI Taxonomy" id="1172190"/>
    <lineage>
        <taxon>Bacteria</taxon>
        <taxon>Pseudomonadati</taxon>
        <taxon>Campylobacterota</taxon>
        <taxon>Epsilonproteobacteria</taxon>
        <taxon>Campylobacterales</taxon>
        <taxon>Sulfurimonadaceae</taxon>
        <taxon>Sulfurimonas</taxon>
    </lineage>
</organism>
<dbReference type="Pfam" id="PF11981">
    <property type="entry name" value="DUF3482"/>
    <property type="match status" value="1"/>
</dbReference>
<evidence type="ECO:0000313" key="2">
    <source>
        <dbReference type="EMBL" id="EQB38768.1"/>
    </source>
</evidence>
<proteinExistence type="predicted"/>
<dbReference type="eggNOG" id="COG1160">
    <property type="taxonomic scope" value="Bacteria"/>
</dbReference>
<keyword evidence="3" id="KW-1185">Reference proteome</keyword>
<dbReference type="Gene3D" id="3.40.50.300">
    <property type="entry name" value="P-loop containing nucleotide triphosphate hydrolases"/>
    <property type="match status" value="1"/>
</dbReference>
<dbReference type="STRING" id="1172190.M947_08700"/>
<protein>
    <recommendedName>
        <fullName evidence="1">G domain-containing protein</fullName>
    </recommendedName>
</protein>